<comment type="caution">
    <text evidence="6">The sequence shown here is derived from an EMBL/GenBank/DDBJ whole genome shotgun (WGS) entry which is preliminary data.</text>
</comment>
<evidence type="ECO:0000313" key="6">
    <source>
        <dbReference type="EMBL" id="MDI3385554.1"/>
    </source>
</evidence>
<reference evidence="6 7" key="1">
    <citation type="submission" date="2023-05" db="EMBL/GenBank/DDBJ databases">
        <title>Draft genome sequence of Streptomyces sp. B-S-A8 isolated from a cave soil in Thailand.</title>
        <authorList>
            <person name="Chamroensaksri N."/>
            <person name="Muangham S."/>
        </authorList>
    </citation>
    <scope>NUCLEOTIDE SEQUENCE [LARGE SCALE GENOMIC DNA]</scope>
    <source>
        <strain evidence="6 7">B-S-A8</strain>
    </source>
</reference>
<evidence type="ECO:0000313" key="7">
    <source>
        <dbReference type="Proteomes" id="UP001224661"/>
    </source>
</evidence>
<accession>A0ABT6RMR6</accession>
<dbReference type="PANTHER" id="PTHR32305:SF15">
    <property type="entry name" value="PROTEIN RHSA-RELATED"/>
    <property type="match status" value="1"/>
</dbReference>
<feature type="domain" description="Putative T7SS secretion signal" evidence="4">
    <location>
        <begin position="17"/>
        <end position="265"/>
    </location>
</feature>
<sequence>MGIGDALNSIGDAASGAVDTVKEKTGDAVGWVTDTSGDALQYVGLDSAADGVRDIGEGIGNRLGSDVPERQLGETDDPKELIHGSAPAIEERAKHLKDFGHAFETVGQGLGNLDSGFWKGDAADRFREKFSMQPKKWLTAADACEDASRALESYAQTVAWAQSQATAAIELYKSAQTASEKAAKDHELSVNAYNSSIDAYNEYVDSGKTDPGPKPTKPEPFRDPGVAGRQEAREILEEARRQRTEAAREARGRVKQALETAPEKPDLLDRAGAELMDYGQANGMGLAHFLGGAAEAVGGTVALARTANPFDPYNLTHPAEWAKNANGLATGLLSTVAHPERIPKQVIGSGWTSDPHHAAANFIGNLLGRKGLGGVGKVPDGKPHPDRPPGKGKEEGEKPDACKNPEKGVCEGDPIDIATGRMLLPQTDVALPGALPLTFSRHFKSSYRAGYWFGPAWSSTADQHLEVDATGIVFVRQDGAVLTYPHPAPGVSVLPNGGDEHALMLDAYGDYTITDPVQGRCWHFAAPDGDGNGIALLMQITDRSGQYLTFEYDADGAPTGIVHSAGYHLKITTEGKRITALHLAGAGADGADQEIVRYGFDERGHLSSVTNSSGRPTAFRNDELGRITSWTDTNNSSYSYVYDDRDRCTYQTGQAGHLRATYTYDDIDAATGHKVTTFTNSLGHTKSYLVNGRLQVVAETDPSGATTQTTHDSYDRPLTVTDPLGRTTSYAYDELGRLTMLVRPDGAYTSLAYDELSLPVVLAHSDGTCTYQRFDEFGNRASVTDGSGATTRFGYDALGNLASITDALGATTTVRCDAAGLPLEITDPLGALTRYERDAFGRPLAVTDPLGAVTRLEWTVEGKLARRTAADGSSESWTYDGEGNCTSHTDAMGQASTFEYTHFDLLSARTGPDGVRYEFEHDTQLQLRKVLNPQGLTWSYDYDASGRLVAETDFDDRVLTYAHDAAGQLLSRTTPMGDVIRFERDVLGRTVRKDAAGALTTFEYDATGGLARAVNPDAVLELTRDAAGRLVSETVNGRTMTFTYDGLGRRVGRRTPSGAESSWRYDAAGNRTELVTSGRTMTFEHDAAGRELSRLIGDSLSLTNTFDAVGRLTKQALVGPTDHTVQSRSYKYRADGNLIGIDDQLNGSRSFDLDAAGRVTAVHAAGWTERYAYDEAGNQTEASWPQAMPGQEAVGSRTYEGTRIRTAGAVRYEHDAGGRTVLRQKTRLSRKPDTWRYTWDAEDRLTSVVTPDGTRWRYAYDALGRRISKQRLAAAGGELIAEQVDFAWDGTTLCEQTGHVPGAPEAVTLTWDHEGIRPLAQTERKRLPDEELDERFYAIVTDLVGTPTELLDEHGDVTWRARIALWGATAWARNAAAYTPIRFPGQYFDRESELSYNHFRYYDPEVGRYLATDPLGLEPALNPRAYVNNPHAWVDPLGLAVCKPNGFTDLGNDRFQSPAGLIYGPGSAQGHRIAHVMEHARPDPSKITHGVFKNPNQGDILALVDEGWRNRGAPDPSDPARYIVPMGREVGTNGEKSLRIVVVPGTAKVITAFPQH</sequence>
<feature type="compositionally biased region" description="Basic and acidic residues" evidence="2">
    <location>
        <begin position="379"/>
        <end position="407"/>
    </location>
</feature>
<protein>
    <submittedName>
        <fullName evidence="6">DUF6531 domain-containing protein</fullName>
    </submittedName>
</protein>
<dbReference type="Proteomes" id="UP001224661">
    <property type="component" value="Unassembled WGS sequence"/>
</dbReference>
<evidence type="ECO:0000256" key="2">
    <source>
        <dbReference type="SAM" id="MobiDB-lite"/>
    </source>
</evidence>
<dbReference type="Pfam" id="PF20148">
    <property type="entry name" value="DUF6531"/>
    <property type="match status" value="1"/>
</dbReference>
<dbReference type="RefSeq" id="WP_282510837.1">
    <property type="nucleotide sequence ID" value="NZ_JASCIR010000003.1"/>
</dbReference>
<evidence type="ECO:0000259" key="4">
    <source>
        <dbReference type="Pfam" id="PF21725"/>
    </source>
</evidence>
<name>A0ABT6RMR6_9ACTN</name>
<organism evidence="6 7">
    <name type="scientific">Streptomyces solicavernae</name>
    <dbReference type="NCBI Taxonomy" id="3043614"/>
    <lineage>
        <taxon>Bacteria</taxon>
        <taxon>Bacillati</taxon>
        <taxon>Actinomycetota</taxon>
        <taxon>Actinomycetes</taxon>
        <taxon>Kitasatosporales</taxon>
        <taxon>Streptomycetaceae</taxon>
        <taxon>Streptomyces</taxon>
    </lineage>
</organism>
<feature type="domain" description="DUF6531" evidence="3">
    <location>
        <begin position="412"/>
        <end position="484"/>
    </location>
</feature>
<feature type="region of interest" description="Disordered" evidence="2">
    <location>
        <begin position="373"/>
        <end position="407"/>
    </location>
</feature>
<dbReference type="PANTHER" id="PTHR32305">
    <property type="match status" value="1"/>
</dbReference>
<gene>
    <name evidence="6" type="ORF">QIS99_04890</name>
</gene>
<dbReference type="NCBIfam" id="TIGR03696">
    <property type="entry name" value="Rhs_assc_core"/>
    <property type="match status" value="1"/>
</dbReference>
<feature type="region of interest" description="Disordered" evidence="2">
    <location>
        <begin position="204"/>
        <end position="228"/>
    </location>
</feature>
<dbReference type="Pfam" id="PF05593">
    <property type="entry name" value="RHS_repeat"/>
    <property type="match status" value="4"/>
</dbReference>
<dbReference type="NCBIfam" id="TIGR01643">
    <property type="entry name" value="YD_repeat_2x"/>
    <property type="match status" value="13"/>
</dbReference>
<dbReference type="InterPro" id="IPR050708">
    <property type="entry name" value="T6SS_VgrG/RHS"/>
</dbReference>
<dbReference type="EMBL" id="JASCIR010000003">
    <property type="protein sequence ID" value="MDI3385554.1"/>
    <property type="molecule type" value="Genomic_DNA"/>
</dbReference>
<dbReference type="InterPro" id="IPR049082">
    <property type="entry name" value="T7SS_signal"/>
</dbReference>
<evidence type="ECO:0000259" key="3">
    <source>
        <dbReference type="Pfam" id="PF20148"/>
    </source>
</evidence>
<dbReference type="InterPro" id="IPR031325">
    <property type="entry name" value="RHS_repeat"/>
</dbReference>
<feature type="compositionally biased region" description="Basic and acidic residues" evidence="2">
    <location>
        <begin position="67"/>
        <end position="79"/>
    </location>
</feature>
<dbReference type="InterPro" id="IPR022385">
    <property type="entry name" value="Rhs_assc_core"/>
</dbReference>
<dbReference type="Pfam" id="PF25023">
    <property type="entry name" value="TEN_YD-shell"/>
    <property type="match status" value="2"/>
</dbReference>
<dbReference type="InterPro" id="IPR006530">
    <property type="entry name" value="YD"/>
</dbReference>
<dbReference type="Pfam" id="PF21725">
    <property type="entry name" value="T7SS_signal"/>
    <property type="match status" value="1"/>
</dbReference>
<proteinExistence type="predicted"/>
<keyword evidence="7" id="KW-1185">Reference proteome</keyword>
<evidence type="ECO:0000256" key="1">
    <source>
        <dbReference type="ARBA" id="ARBA00022737"/>
    </source>
</evidence>
<feature type="domain" description="Teneurin-like YD-shell" evidence="5">
    <location>
        <begin position="1101"/>
        <end position="1413"/>
    </location>
</feature>
<dbReference type="InterPro" id="IPR045351">
    <property type="entry name" value="DUF6531"/>
</dbReference>
<dbReference type="InterPro" id="IPR056823">
    <property type="entry name" value="TEN-like_YD-shell"/>
</dbReference>
<evidence type="ECO:0000259" key="5">
    <source>
        <dbReference type="Pfam" id="PF25023"/>
    </source>
</evidence>
<feature type="domain" description="Teneurin-like YD-shell" evidence="5">
    <location>
        <begin position="870"/>
        <end position="1009"/>
    </location>
</feature>
<dbReference type="Gene3D" id="2.180.10.10">
    <property type="entry name" value="RHS repeat-associated core"/>
    <property type="match status" value="4"/>
</dbReference>
<feature type="region of interest" description="Disordered" evidence="2">
    <location>
        <begin position="59"/>
        <end position="79"/>
    </location>
</feature>
<keyword evidence="1" id="KW-0677">Repeat</keyword>